<proteinExistence type="predicted"/>
<evidence type="ECO:0000313" key="3">
    <source>
        <dbReference type="Proteomes" id="UP001620397"/>
    </source>
</evidence>
<reference evidence="2 3" key="1">
    <citation type="submission" date="2020-10" db="EMBL/GenBank/DDBJ databases">
        <title>Phylogeny of dyella-like bacteria.</title>
        <authorList>
            <person name="Fu J."/>
        </authorList>
    </citation>
    <scope>NUCLEOTIDE SEQUENCE [LARGE SCALE GENOMIC DNA]</scope>
    <source>
        <strain evidence="2 3">DKC-1</strain>
    </source>
</reference>
<dbReference type="RefSeq" id="WP_404537536.1">
    <property type="nucleotide sequence ID" value="NZ_JADIKL010000003.1"/>
</dbReference>
<keyword evidence="3" id="KW-1185">Reference proteome</keyword>
<organism evidence="2 3">
    <name type="scientific">Dyella agri</name>
    <dbReference type="NCBI Taxonomy" id="1926869"/>
    <lineage>
        <taxon>Bacteria</taxon>
        <taxon>Pseudomonadati</taxon>
        <taxon>Pseudomonadota</taxon>
        <taxon>Gammaproteobacteria</taxon>
        <taxon>Lysobacterales</taxon>
        <taxon>Rhodanobacteraceae</taxon>
        <taxon>Dyella</taxon>
    </lineage>
</organism>
<comment type="caution">
    <text evidence="2">The sequence shown here is derived from an EMBL/GenBank/DDBJ whole genome shotgun (WGS) entry which is preliminary data.</text>
</comment>
<accession>A0ABW8KF27</accession>
<evidence type="ECO:0000256" key="1">
    <source>
        <dbReference type="SAM" id="SignalP"/>
    </source>
</evidence>
<gene>
    <name evidence="2" type="ORF">ISP14_07025</name>
</gene>
<evidence type="ECO:0000313" key="2">
    <source>
        <dbReference type="EMBL" id="MFK2930540.1"/>
    </source>
</evidence>
<dbReference type="EMBL" id="JADIKL010000003">
    <property type="protein sequence ID" value="MFK2930540.1"/>
    <property type="molecule type" value="Genomic_DNA"/>
</dbReference>
<feature type="signal peptide" evidence="1">
    <location>
        <begin position="1"/>
        <end position="18"/>
    </location>
</feature>
<keyword evidence="1" id="KW-0732">Signal</keyword>
<sequence>MKALAAAHALVMSTPVCAALAGFPGMKLCATARPTTTLRAIGNDPGCNGGTDMLNSWGMTLG</sequence>
<feature type="chain" id="PRO_5046481393" evidence="1">
    <location>
        <begin position="19"/>
        <end position="62"/>
    </location>
</feature>
<dbReference type="Proteomes" id="UP001620397">
    <property type="component" value="Unassembled WGS sequence"/>
</dbReference>
<name>A0ABW8KF27_9GAMM</name>
<protein>
    <submittedName>
        <fullName evidence="2">Uncharacterized protein</fullName>
    </submittedName>
</protein>